<dbReference type="GO" id="GO:0046872">
    <property type="term" value="F:metal ion binding"/>
    <property type="evidence" value="ECO:0007669"/>
    <property type="project" value="UniProtKB-KW"/>
</dbReference>
<evidence type="ECO:0000313" key="8">
    <source>
        <dbReference type="EMBL" id="VGO22168.1"/>
    </source>
</evidence>
<keyword evidence="2 5" id="KW-0479">Metal-binding</keyword>
<dbReference type="InterPro" id="IPR000587">
    <property type="entry name" value="Creatinase_N"/>
</dbReference>
<dbReference type="PANTHER" id="PTHR46112:SF2">
    <property type="entry name" value="XAA-PRO AMINOPEPTIDASE P-RELATED"/>
    <property type="match status" value="1"/>
</dbReference>
<dbReference type="AlphaFoldDB" id="A0A6C2UPN8"/>
<evidence type="ECO:0000256" key="5">
    <source>
        <dbReference type="RuleBase" id="RU000590"/>
    </source>
</evidence>
<dbReference type="Proteomes" id="UP000346198">
    <property type="component" value="Unassembled WGS sequence"/>
</dbReference>
<dbReference type="Pfam" id="PF01321">
    <property type="entry name" value="Creatinase_N"/>
    <property type="match status" value="1"/>
</dbReference>
<dbReference type="EMBL" id="CAAHFH010000002">
    <property type="protein sequence ID" value="VGO22168.1"/>
    <property type="molecule type" value="Genomic_DNA"/>
</dbReference>
<dbReference type="PANTHER" id="PTHR46112">
    <property type="entry name" value="AMINOPEPTIDASE"/>
    <property type="match status" value="1"/>
</dbReference>
<keyword evidence="1" id="KW-0645">Protease</keyword>
<dbReference type="GO" id="GO:0008237">
    <property type="term" value="F:metallopeptidase activity"/>
    <property type="evidence" value="ECO:0007669"/>
    <property type="project" value="UniProtKB-KW"/>
</dbReference>
<accession>A0A6C2UPN8</accession>
<dbReference type="SUPFAM" id="SSF55920">
    <property type="entry name" value="Creatinase/aminopeptidase"/>
    <property type="match status" value="1"/>
</dbReference>
<feature type="domain" description="Creatinase N-terminal" evidence="7">
    <location>
        <begin position="16"/>
        <end position="111"/>
    </location>
</feature>
<evidence type="ECO:0000256" key="2">
    <source>
        <dbReference type="ARBA" id="ARBA00022723"/>
    </source>
</evidence>
<dbReference type="GO" id="GO:0006508">
    <property type="term" value="P:proteolysis"/>
    <property type="evidence" value="ECO:0007669"/>
    <property type="project" value="UniProtKB-KW"/>
</dbReference>
<feature type="domain" description="Peptidase M24" evidence="6">
    <location>
        <begin position="137"/>
        <end position="359"/>
    </location>
</feature>
<keyword evidence="4" id="KW-0482">Metalloprotease</keyword>
<dbReference type="InterPro" id="IPR001131">
    <property type="entry name" value="Peptidase_M24B_aminopep-P_CS"/>
</dbReference>
<dbReference type="Pfam" id="PF00557">
    <property type="entry name" value="Peptidase_M24"/>
    <property type="match status" value="1"/>
</dbReference>
<dbReference type="InterPro" id="IPR036005">
    <property type="entry name" value="Creatinase/aminopeptidase-like"/>
</dbReference>
<name>A0A6C2UPN8_9BACT</name>
<evidence type="ECO:0000259" key="6">
    <source>
        <dbReference type="Pfam" id="PF00557"/>
    </source>
</evidence>
<evidence type="ECO:0000256" key="1">
    <source>
        <dbReference type="ARBA" id="ARBA00022670"/>
    </source>
</evidence>
<dbReference type="InterPro" id="IPR050659">
    <property type="entry name" value="Peptidase_M24B"/>
</dbReference>
<evidence type="ECO:0000256" key="3">
    <source>
        <dbReference type="ARBA" id="ARBA00022801"/>
    </source>
</evidence>
<evidence type="ECO:0000259" key="7">
    <source>
        <dbReference type="Pfam" id="PF01321"/>
    </source>
</evidence>
<gene>
    <name evidence="8" type="ORF">SCARR_04250</name>
</gene>
<organism evidence="8 9">
    <name type="scientific">Pontiella sulfatireligans</name>
    <dbReference type="NCBI Taxonomy" id="2750658"/>
    <lineage>
        <taxon>Bacteria</taxon>
        <taxon>Pseudomonadati</taxon>
        <taxon>Kiritimatiellota</taxon>
        <taxon>Kiritimatiellia</taxon>
        <taxon>Kiritimatiellales</taxon>
        <taxon>Pontiellaceae</taxon>
        <taxon>Pontiella</taxon>
    </lineage>
</organism>
<evidence type="ECO:0000313" key="9">
    <source>
        <dbReference type="Proteomes" id="UP000346198"/>
    </source>
</evidence>
<keyword evidence="9" id="KW-1185">Reference proteome</keyword>
<dbReference type="PROSITE" id="PS00491">
    <property type="entry name" value="PROLINE_PEPTIDASE"/>
    <property type="match status" value="1"/>
</dbReference>
<keyword evidence="3" id="KW-0378">Hydrolase</keyword>
<sequence>MNQLTGMILVAGSSPSTTNIHYLSGFTAPDSFLYMKTAQGGLLVVSAMEKGRAIKQSTPGTQIFTPADLGLKGKKAWNKVEQIRILMEIAQLRRILVPVDFPAGLFHALEKKGFKIAIERKAICPERKVKDKAEIAKLRKSQQAAVAAMKSAISLIGSAKIGKNGHLFIEKEFLTSEKVRQLIHKTLIDHDCAGIETIVAGGDQGTDPHERGHGPLFAGQSVILDIFPRSEKTGYWGDISRTVCRGPASAELKKLYNAVKAAQAVALRAVKAGVCADEIHGLCKTVFEQRGFETKEVDGAYVGFIHGTGHGVGLDIHELPRVGASGETLEPGNVITIEPGLYYPGLGGVRIEDTVVVTESGYRYLSACPKKFELL</sequence>
<dbReference type="InterPro" id="IPR000994">
    <property type="entry name" value="Pept_M24"/>
</dbReference>
<dbReference type="Gene3D" id="3.90.230.10">
    <property type="entry name" value="Creatinase/methionine aminopeptidase superfamily"/>
    <property type="match status" value="1"/>
</dbReference>
<reference evidence="8 9" key="1">
    <citation type="submission" date="2019-04" db="EMBL/GenBank/DDBJ databases">
        <authorList>
            <person name="Van Vliet M D."/>
        </authorList>
    </citation>
    <scope>NUCLEOTIDE SEQUENCE [LARGE SCALE GENOMIC DNA]</scope>
    <source>
        <strain evidence="8 9">F21</strain>
    </source>
</reference>
<protein>
    <submittedName>
        <fullName evidence="8">Putative peptidase</fullName>
    </submittedName>
</protein>
<comment type="similarity">
    <text evidence="5">Belongs to the peptidase M24B family.</text>
</comment>
<proteinExistence type="inferred from homology"/>
<evidence type="ECO:0000256" key="4">
    <source>
        <dbReference type="ARBA" id="ARBA00023049"/>
    </source>
</evidence>